<keyword evidence="3 8" id="KW-0597">Phosphoprotein</keyword>
<feature type="domain" description="Response regulatory" evidence="10">
    <location>
        <begin position="4"/>
        <end position="121"/>
    </location>
</feature>
<dbReference type="Pfam" id="PF12833">
    <property type="entry name" value="HTH_18"/>
    <property type="match status" value="1"/>
</dbReference>
<evidence type="ECO:0000256" key="6">
    <source>
        <dbReference type="ARBA" id="ARBA00023125"/>
    </source>
</evidence>
<organism evidence="11 12">
    <name type="scientific">Paenibacillus pectinilyticus</name>
    <dbReference type="NCBI Taxonomy" id="512399"/>
    <lineage>
        <taxon>Bacteria</taxon>
        <taxon>Bacillati</taxon>
        <taxon>Bacillota</taxon>
        <taxon>Bacilli</taxon>
        <taxon>Bacillales</taxon>
        <taxon>Paenibacillaceae</taxon>
        <taxon>Paenibacillus</taxon>
    </lineage>
</organism>
<keyword evidence="4" id="KW-0902">Two-component regulatory system</keyword>
<evidence type="ECO:0000256" key="1">
    <source>
        <dbReference type="ARBA" id="ARBA00004496"/>
    </source>
</evidence>
<dbReference type="GO" id="GO:0003700">
    <property type="term" value="F:DNA-binding transcription factor activity"/>
    <property type="evidence" value="ECO:0007669"/>
    <property type="project" value="InterPro"/>
</dbReference>
<reference evidence="12" key="1">
    <citation type="submission" date="2016-05" db="EMBL/GenBank/DDBJ databases">
        <title>Paenibacillus oryzae. sp. nov., isolated from the rice root.</title>
        <authorList>
            <person name="Zhang J."/>
            <person name="Zhang X."/>
        </authorList>
    </citation>
    <scope>NUCLEOTIDE SEQUENCE [LARGE SCALE GENOMIC DNA]</scope>
    <source>
        <strain evidence="12">KCTC13222</strain>
    </source>
</reference>
<keyword evidence="7" id="KW-0804">Transcription</keyword>
<dbReference type="PROSITE" id="PS00041">
    <property type="entry name" value="HTH_ARAC_FAMILY_1"/>
    <property type="match status" value="1"/>
</dbReference>
<dbReference type="PROSITE" id="PS01124">
    <property type="entry name" value="HTH_ARAC_FAMILY_2"/>
    <property type="match status" value="1"/>
</dbReference>
<evidence type="ECO:0000256" key="8">
    <source>
        <dbReference type="PROSITE-ProRule" id="PRU00169"/>
    </source>
</evidence>
<dbReference type="SMART" id="SM00448">
    <property type="entry name" value="REC"/>
    <property type="match status" value="1"/>
</dbReference>
<dbReference type="PROSITE" id="PS50110">
    <property type="entry name" value="RESPONSE_REGULATORY"/>
    <property type="match status" value="1"/>
</dbReference>
<sequence length="509" mass="57455">MTYTIMLVEDEPPILYAIKHLIETETDDFTVIAAVPNGRDALEALEGQVPDIIITDIQMPFVNGLDLIAAVQISHPQIKCVILTGHSDFAYAQKALRTNAFDYLLKPIQIDQLRNLLASLKETLQAIRFQRELAALHNAIFFEQYADEGSIHFSKRYLAPVVICAGHFAHETWYADHPGRQFWEQTDHLAAIQTSFKPIWLLNGFSSNERIVVIGLDAPEHSVIEGVASTLSQQLSEAGIPIQIIYGEPVTELSELAHGIKKLRSALAKKIVFGESGVFREINEPAPSSLIPSIDENRFVYLAQHPNREAFKKDFLSLLKEWQAKKYVQAKIDALLQEVGHKLVHVHQAELGKMSISNTLISEAIGNSMSYSELAEAYCRIISVIYEQTSHKLMHTSAAEIVAHMEAYFENNFTSAISYKMFHELFGFNETYLSHVFKQQRGITPNKYVTRLRIEKAKELISLQPDTPLKTIAALVGYEDAFYFSRVFKEMTGSSPSEFNKHGKDQITR</sequence>
<name>A0A1C1A450_9BACL</name>
<dbReference type="STRING" id="512399.A8709_14680"/>
<evidence type="ECO:0000256" key="7">
    <source>
        <dbReference type="ARBA" id="ARBA00023163"/>
    </source>
</evidence>
<dbReference type="Proteomes" id="UP000093309">
    <property type="component" value="Unassembled WGS sequence"/>
</dbReference>
<evidence type="ECO:0008006" key="13">
    <source>
        <dbReference type="Google" id="ProtNLM"/>
    </source>
</evidence>
<feature type="modified residue" description="4-aspartylphosphate" evidence="8">
    <location>
        <position position="56"/>
    </location>
</feature>
<evidence type="ECO:0000256" key="2">
    <source>
        <dbReference type="ARBA" id="ARBA00022490"/>
    </source>
</evidence>
<keyword evidence="12" id="KW-1185">Reference proteome</keyword>
<proteinExistence type="predicted"/>
<dbReference type="InterPro" id="IPR018062">
    <property type="entry name" value="HTH_AraC-typ_CS"/>
</dbReference>
<evidence type="ECO:0000313" key="11">
    <source>
        <dbReference type="EMBL" id="OCT15334.1"/>
    </source>
</evidence>
<evidence type="ECO:0000256" key="3">
    <source>
        <dbReference type="ARBA" id="ARBA00022553"/>
    </source>
</evidence>
<dbReference type="RefSeq" id="WP_065852245.1">
    <property type="nucleotide sequence ID" value="NZ_LYPC01000014.1"/>
</dbReference>
<dbReference type="InterPro" id="IPR011006">
    <property type="entry name" value="CheY-like_superfamily"/>
</dbReference>
<comment type="caution">
    <text evidence="11">The sequence shown here is derived from an EMBL/GenBank/DDBJ whole genome shotgun (WGS) entry which is preliminary data.</text>
</comment>
<dbReference type="GO" id="GO:0000160">
    <property type="term" value="P:phosphorelay signal transduction system"/>
    <property type="evidence" value="ECO:0007669"/>
    <property type="project" value="UniProtKB-KW"/>
</dbReference>
<dbReference type="GO" id="GO:0005737">
    <property type="term" value="C:cytoplasm"/>
    <property type="evidence" value="ECO:0007669"/>
    <property type="project" value="UniProtKB-SubCell"/>
</dbReference>
<keyword evidence="5" id="KW-0805">Transcription regulation</keyword>
<evidence type="ECO:0000313" key="12">
    <source>
        <dbReference type="Proteomes" id="UP000093309"/>
    </source>
</evidence>
<dbReference type="InterPro" id="IPR051552">
    <property type="entry name" value="HptR"/>
</dbReference>
<evidence type="ECO:0000259" key="10">
    <source>
        <dbReference type="PROSITE" id="PS50110"/>
    </source>
</evidence>
<keyword evidence="2" id="KW-0963">Cytoplasm</keyword>
<feature type="domain" description="HTH araC/xylS-type" evidence="9">
    <location>
        <begin position="403"/>
        <end position="502"/>
    </location>
</feature>
<keyword evidence="6" id="KW-0238">DNA-binding</keyword>
<dbReference type="SUPFAM" id="SSF46689">
    <property type="entry name" value="Homeodomain-like"/>
    <property type="match status" value="1"/>
</dbReference>
<dbReference type="OrthoDB" id="2676256at2"/>
<dbReference type="InterPro" id="IPR009057">
    <property type="entry name" value="Homeodomain-like_sf"/>
</dbReference>
<dbReference type="PANTHER" id="PTHR42713:SF3">
    <property type="entry name" value="TRANSCRIPTIONAL REGULATORY PROTEIN HPTR"/>
    <property type="match status" value="1"/>
</dbReference>
<gene>
    <name evidence="11" type="ORF">A8709_14680</name>
</gene>
<dbReference type="PANTHER" id="PTHR42713">
    <property type="entry name" value="HISTIDINE KINASE-RELATED"/>
    <property type="match status" value="1"/>
</dbReference>
<evidence type="ECO:0000259" key="9">
    <source>
        <dbReference type="PROSITE" id="PS01124"/>
    </source>
</evidence>
<dbReference type="CDD" id="cd17536">
    <property type="entry name" value="REC_YesN-like"/>
    <property type="match status" value="1"/>
</dbReference>
<dbReference type="InterPro" id="IPR018060">
    <property type="entry name" value="HTH_AraC"/>
</dbReference>
<dbReference type="Gene3D" id="3.40.50.2300">
    <property type="match status" value="1"/>
</dbReference>
<protein>
    <recommendedName>
        <fullName evidence="13">DNA-binding response regulator</fullName>
    </recommendedName>
</protein>
<comment type="subcellular location">
    <subcellularLocation>
        <location evidence="1">Cytoplasm</location>
    </subcellularLocation>
</comment>
<dbReference type="Pfam" id="PF00072">
    <property type="entry name" value="Response_reg"/>
    <property type="match status" value="1"/>
</dbReference>
<dbReference type="EMBL" id="LYPC01000014">
    <property type="protein sequence ID" value="OCT15334.1"/>
    <property type="molecule type" value="Genomic_DNA"/>
</dbReference>
<dbReference type="Gene3D" id="1.10.10.60">
    <property type="entry name" value="Homeodomain-like"/>
    <property type="match status" value="2"/>
</dbReference>
<evidence type="ECO:0000256" key="4">
    <source>
        <dbReference type="ARBA" id="ARBA00023012"/>
    </source>
</evidence>
<dbReference type="SUPFAM" id="SSF52172">
    <property type="entry name" value="CheY-like"/>
    <property type="match status" value="1"/>
</dbReference>
<dbReference type="InterPro" id="IPR001789">
    <property type="entry name" value="Sig_transdc_resp-reg_receiver"/>
</dbReference>
<dbReference type="SMART" id="SM00342">
    <property type="entry name" value="HTH_ARAC"/>
    <property type="match status" value="1"/>
</dbReference>
<evidence type="ECO:0000256" key="5">
    <source>
        <dbReference type="ARBA" id="ARBA00023015"/>
    </source>
</evidence>
<accession>A0A1C1A450</accession>
<dbReference type="AlphaFoldDB" id="A0A1C1A450"/>
<dbReference type="GO" id="GO:0043565">
    <property type="term" value="F:sequence-specific DNA binding"/>
    <property type="evidence" value="ECO:0007669"/>
    <property type="project" value="InterPro"/>
</dbReference>